<dbReference type="AlphaFoldDB" id="T0RQ28"/>
<evidence type="ECO:0000313" key="2">
    <source>
        <dbReference type="Proteomes" id="UP000030762"/>
    </source>
</evidence>
<dbReference type="EMBL" id="JH767154">
    <property type="protein sequence ID" value="EQC34618.1"/>
    <property type="molecule type" value="Genomic_DNA"/>
</dbReference>
<gene>
    <name evidence="1" type="ORF">SDRG_07940</name>
</gene>
<evidence type="ECO:0000313" key="1">
    <source>
        <dbReference type="EMBL" id="EQC34618.1"/>
    </source>
</evidence>
<sequence>MTTSQRMATTRTMQAKLMDLLVAIAKPQATAEQAPVFQTTEAIEVHEMVTMSDVYTTAKAPLPPIPDAPQRCVLEEGSIEAYCISTGVTTMELDKLTELLILTTNTHNQLAAEQGHLFQAINARPSDSNALEEAVQRLEAKQIENQKNA</sequence>
<protein>
    <submittedName>
        <fullName evidence="1">Uncharacterized protein</fullName>
    </submittedName>
</protein>
<dbReference type="VEuPathDB" id="FungiDB:SDRG_07940"/>
<proteinExistence type="predicted"/>
<dbReference type="GeneID" id="19948667"/>
<name>T0RQ28_SAPDV</name>
<dbReference type="RefSeq" id="XP_008612024.1">
    <property type="nucleotide sequence ID" value="XM_008613802.1"/>
</dbReference>
<keyword evidence="2" id="KW-1185">Reference proteome</keyword>
<dbReference type="InParanoid" id="T0RQ28"/>
<accession>T0RQ28</accession>
<organism evidence="1 2">
    <name type="scientific">Saprolegnia diclina (strain VS20)</name>
    <dbReference type="NCBI Taxonomy" id="1156394"/>
    <lineage>
        <taxon>Eukaryota</taxon>
        <taxon>Sar</taxon>
        <taxon>Stramenopiles</taxon>
        <taxon>Oomycota</taxon>
        <taxon>Saprolegniomycetes</taxon>
        <taxon>Saprolegniales</taxon>
        <taxon>Saprolegniaceae</taxon>
        <taxon>Saprolegnia</taxon>
    </lineage>
</organism>
<dbReference type="Proteomes" id="UP000030762">
    <property type="component" value="Unassembled WGS sequence"/>
</dbReference>
<reference evidence="1 2" key="1">
    <citation type="submission" date="2012-04" db="EMBL/GenBank/DDBJ databases">
        <title>The Genome Sequence of Saprolegnia declina VS20.</title>
        <authorList>
            <consortium name="The Broad Institute Genome Sequencing Platform"/>
            <person name="Russ C."/>
            <person name="Nusbaum C."/>
            <person name="Tyler B."/>
            <person name="van West P."/>
            <person name="Dieguez-Uribeondo J."/>
            <person name="de Bruijn I."/>
            <person name="Tripathy S."/>
            <person name="Jiang R."/>
            <person name="Young S.K."/>
            <person name="Zeng Q."/>
            <person name="Gargeya S."/>
            <person name="Fitzgerald M."/>
            <person name="Haas B."/>
            <person name="Abouelleil A."/>
            <person name="Alvarado L."/>
            <person name="Arachchi H.M."/>
            <person name="Berlin A."/>
            <person name="Chapman S.B."/>
            <person name="Goldberg J."/>
            <person name="Griggs A."/>
            <person name="Gujja S."/>
            <person name="Hansen M."/>
            <person name="Howarth C."/>
            <person name="Imamovic A."/>
            <person name="Larimer J."/>
            <person name="McCowen C."/>
            <person name="Montmayeur A."/>
            <person name="Murphy C."/>
            <person name="Neiman D."/>
            <person name="Pearson M."/>
            <person name="Priest M."/>
            <person name="Roberts A."/>
            <person name="Saif S."/>
            <person name="Shea T."/>
            <person name="Sisk P."/>
            <person name="Sykes S."/>
            <person name="Wortman J."/>
            <person name="Nusbaum C."/>
            <person name="Birren B."/>
        </authorList>
    </citation>
    <scope>NUCLEOTIDE SEQUENCE [LARGE SCALE GENOMIC DNA]</scope>
    <source>
        <strain evidence="1 2">VS20</strain>
    </source>
</reference>